<evidence type="ECO:0000313" key="3">
    <source>
        <dbReference type="Proteomes" id="UP000598971"/>
    </source>
</evidence>
<keyword evidence="1" id="KW-0472">Membrane</keyword>
<keyword evidence="1" id="KW-0812">Transmembrane</keyword>
<evidence type="ECO:0008006" key="4">
    <source>
        <dbReference type="Google" id="ProtNLM"/>
    </source>
</evidence>
<sequence length="295" mass="31820">MQCATQAVPDRFSGAGLIKNIRHIYGIAFFLMPYYLILNMKLSSYFSMVSFLQKLVLVLGCIALAVACNKSDFVPNGGSNEKLNGSVKLYDDLGNPIISNGMTVSLQGTSYSTVTDSSGKYSFKNLPFGTYTLVFTKQGFGTYKLDTFRFADNFSDTPVLAPEKILGAMATTSISNLSITIDTLADTIKIISTVQPPANADTARGIRLFFGSTQAVSATAYNSFSGLYKAKQATGSARFSYADFYSLGYRTGDSVYVKSYGESLVPNDYIDISTGKSVFPNVNNNTVAAVGFVLP</sequence>
<evidence type="ECO:0000313" key="2">
    <source>
        <dbReference type="EMBL" id="NNV56413.1"/>
    </source>
</evidence>
<dbReference type="EMBL" id="WHPF01000009">
    <property type="protein sequence ID" value="NNV56413.1"/>
    <property type="molecule type" value="Genomic_DNA"/>
</dbReference>
<organism evidence="2 3">
    <name type="scientific">Limnovirga soli</name>
    <dbReference type="NCBI Taxonomy" id="2656915"/>
    <lineage>
        <taxon>Bacteria</taxon>
        <taxon>Pseudomonadati</taxon>
        <taxon>Bacteroidota</taxon>
        <taxon>Chitinophagia</taxon>
        <taxon>Chitinophagales</taxon>
        <taxon>Chitinophagaceae</taxon>
        <taxon>Limnovirga</taxon>
    </lineage>
</organism>
<dbReference type="Pfam" id="PF13620">
    <property type="entry name" value="CarboxypepD_reg"/>
    <property type="match status" value="1"/>
</dbReference>
<comment type="caution">
    <text evidence="2">The sequence shown here is derived from an EMBL/GenBank/DDBJ whole genome shotgun (WGS) entry which is preliminary data.</text>
</comment>
<keyword evidence="1" id="KW-1133">Transmembrane helix</keyword>
<dbReference type="SUPFAM" id="SSF49464">
    <property type="entry name" value="Carboxypeptidase regulatory domain-like"/>
    <property type="match status" value="1"/>
</dbReference>
<gene>
    <name evidence="2" type="ORF">GD597_13160</name>
</gene>
<reference evidence="2" key="1">
    <citation type="submission" date="2019-10" db="EMBL/GenBank/DDBJ databases">
        <title>Draft genome sequence of Panacibacter sp. KCS-6.</title>
        <authorList>
            <person name="Yim K.J."/>
        </authorList>
    </citation>
    <scope>NUCLEOTIDE SEQUENCE</scope>
    <source>
        <strain evidence="2">KCS-6</strain>
    </source>
</reference>
<feature type="transmembrane region" description="Helical" evidence="1">
    <location>
        <begin position="20"/>
        <end position="38"/>
    </location>
</feature>
<accession>A0A8J8FEF0</accession>
<keyword evidence="3" id="KW-1185">Reference proteome</keyword>
<name>A0A8J8FEF0_9BACT</name>
<protein>
    <recommendedName>
        <fullName evidence="4">Carboxypeptidase regulatory-like domain-containing protein</fullName>
    </recommendedName>
</protein>
<proteinExistence type="predicted"/>
<dbReference type="InterPro" id="IPR008969">
    <property type="entry name" value="CarboxyPept-like_regulatory"/>
</dbReference>
<dbReference type="Proteomes" id="UP000598971">
    <property type="component" value="Unassembled WGS sequence"/>
</dbReference>
<dbReference type="AlphaFoldDB" id="A0A8J8FEF0"/>
<dbReference type="Gene3D" id="2.60.40.1120">
    <property type="entry name" value="Carboxypeptidase-like, regulatory domain"/>
    <property type="match status" value="1"/>
</dbReference>
<evidence type="ECO:0000256" key="1">
    <source>
        <dbReference type="SAM" id="Phobius"/>
    </source>
</evidence>